<gene>
    <name evidence="3" type="ordered locus">VIT_17s0000g00640</name>
</gene>
<feature type="compositionally biased region" description="Pro residues" evidence="1">
    <location>
        <begin position="43"/>
        <end position="61"/>
    </location>
</feature>
<dbReference type="Proteomes" id="UP000009183">
    <property type="component" value="Chromosome 17"/>
</dbReference>
<sequence>MKRCLILCSLIITTLILTWSTLAAGRGGQVLRWATVEHISIGNPPPPPRAIPRPPPPPPAAPSGSNP</sequence>
<evidence type="ECO:0000256" key="2">
    <source>
        <dbReference type="SAM" id="SignalP"/>
    </source>
</evidence>
<keyword evidence="4" id="KW-1185">Reference proteome</keyword>
<feature type="region of interest" description="Disordered" evidence="1">
    <location>
        <begin position="42"/>
        <end position="67"/>
    </location>
</feature>
<dbReference type="InParanoid" id="D7SH48"/>
<evidence type="ECO:0000256" key="1">
    <source>
        <dbReference type="SAM" id="MobiDB-lite"/>
    </source>
</evidence>
<reference evidence="4" key="1">
    <citation type="journal article" date="2007" name="Nature">
        <title>The grapevine genome sequence suggests ancestral hexaploidization in major angiosperm phyla.</title>
        <authorList>
            <consortium name="The French-Italian Public Consortium for Grapevine Genome Characterization."/>
            <person name="Jaillon O."/>
            <person name="Aury J.-M."/>
            <person name="Noel B."/>
            <person name="Policriti A."/>
            <person name="Clepet C."/>
            <person name="Casagrande A."/>
            <person name="Choisne N."/>
            <person name="Aubourg S."/>
            <person name="Vitulo N."/>
            <person name="Jubin C."/>
            <person name="Vezzi A."/>
            <person name="Legeai F."/>
            <person name="Hugueney P."/>
            <person name="Dasilva C."/>
            <person name="Horner D."/>
            <person name="Mica E."/>
            <person name="Jublot D."/>
            <person name="Poulain J."/>
            <person name="Bruyere C."/>
            <person name="Billault A."/>
            <person name="Segurens B."/>
            <person name="Gouyvenoux M."/>
            <person name="Ugarte E."/>
            <person name="Cattonaro F."/>
            <person name="Anthouard V."/>
            <person name="Vico V."/>
            <person name="Del Fabbro C."/>
            <person name="Alaux M."/>
            <person name="Di Gaspero G."/>
            <person name="Dumas V."/>
            <person name="Felice N."/>
            <person name="Paillard S."/>
            <person name="Juman I."/>
            <person name="Moroldo M."/>
            <person name="Scalabrin S."/>
            <person name="Canaguier A."/>
            <person name="Le Clainche I."/>
            <person name="Malacrida G."/>
            <person name="Durand E."/>
            <person name="Pesole G."/>
            <person name="Laucou V."/>
            <person name="Chatelet P."/>
            <person name="Merdinoglu D."/>
            <person name="Delledonne M."/>
            <person name="Pezzotti M."/>
            <person name="Lecharny A."/>
            <person name="Scarpelli C."/>
            <person name="Artiguenave F."/>
            <person name="Pe M.E."/>
            <person name="Valle G."/>
            <person name="Morgante M."/>
            <person name="Caboche M."/>
            <person name="Adam-Blondon A.-F."/>
            <person name="Weissenbach J."/>
            <person name="Quetier F."/>
            <person name="Wincker P."/>
        </authorList>
    </citation>
    <scope>NUCLEOTIDE SEQUENCE [LARGE SCALE GENOMIC DNA]</scope>
    <source>
        <strain evidence="4">cv. Pinot noir / PN40024</strain>
    </source>
</reference>
<dbReference type="HOGENOM" id="CLU_2817669_0_0_1"/>
<accession>D7SH48</accession>
<keyword evidence="2" id="KW-0732">Signal</keyword>
<feature type="signal peptide" evidence="2">
    <location>
        <begin position="1"/>
        <end position="23"/>
    </location>
</feature>
<evidence type="ECO:0000313" key="3">
    <source>
        <dbReference type="EMBL" id="CBI15728.3"/>
    </source>
</evidence>
<protein>
    <submittedName>
        <fullName evidence="3">Uncharacterized protein</fullName>
    </submittedName>
</protein>
<dbReference type="AlphaFoldDB" id="D7SH48"/>
<name>D7SH48_VITVI</name>
<organism evidence="3 4">
    <name type="scientific">Vitis vinifera</name>
    <name type="common">Grape</name>
    <dbReference type="NCBI Taxonomy" id="29760"/>
    <lineage>
        <taxon>Eukaryota</taxon>
        <taxon>Viridiplantae</taxon>
        <taxon>Streptophyta</taxon>
        <taxon>Embryophyta</taxon>
        <taxon>Tracheophyta</taxon>
        <taxon>Spermatophyta</taxon>
        <taxon>Magnoliopsida</taxon>
        <taxon>eudicotyledons</taxon>
        <taxon>Gunneridae</taxon>
        <taxon>Pentapetalae</taxon>
        <taxon>rosids</taxon>
        <taxon>Vitales</taxon>
        <taxon>Vitaceae</taxon>
        <taxon>Viteae</taxon>
        <taxon>Vitis</taxon>
    </lineage>
</organism>
<dbReference type="EMBL" id="FN594950">
    <property type="protein sequence ID" value="CBI15728.3"/>
    <property type="molecule type" value="Genomic_DNA"/>
</dbReference>
<dbReference type="PaxDb" id="29760-VIT_17s0000g00640.t01"/>
<proteinExistence type="predicted"/>
<feature type="chain" id="PRO_5003105927" evidence="2">
    <location>
        <begin position="24"/>
        <end position="67"/>
    </location>
</feature>
<evidence type="ECO:0000313" key="4">
    <source>
        <dbReference type="Proteomes" id="UP000009183"/>
    </source>
</evidence>